<organism evidence="1">
    <name type="scientific">viral metagenome</name>
    <dbReference type="NCBI Taxonomy" id="1070528"/>
    <lineage>
        <taxon>unclassified sequences</taxon>
        <taxon>metagenomes</taxon>
        <taxon>organismal metagenomes</taxon>
    </lineage>
</organism>
<evidence type="ECO:0000313" key="1">
    <source>
        <dbReference type="EMBL" id="QJH97415.1"/>
    </source>
</evidence>
<proteinExistence type="predicted"/>
<reference evidence="1" key="1">
    <citation type="submission" date="2020-03" db="EMBL/GenBank/DDBJ databases">
        <title>The deep terrestrial virosphere.</title>
        <authorList>
            <person name="Holmfeldt K."/>
            <person name="Nilsson E."/>
            <person name="Simone D."/>
            <person name="Lopez-Fernandez M."/>
            <person name="Wu X."/>
            <person name="de Brujin I."/>
            <person name="Lundin D."/>
            <person name="Andersson A."/>
            <person name="Bertilsson S."/>
            <person name="Dopson M."/>
        </authorList>
    </citation>
    <scope>NUCLEOTIDE SEQUENCE</scope>
    <source>
        <strain evidence="1">TM448B01007</strain>
    </source>
</reference>
<dbReference type="AlphaFoldDB" id="A0A6M3XM47"/>
<gene>
    <name evidence="1" type="ORF">TM448B01007_0002</name>
</gene>
<accession>A0A6M3XM47</accession>
<protein>
    <submittedName>
        <fullName evidence="1">Putative tail protein</fullName>
    </submittedName>
</protein>
<sequence length="190" mass="19387">MAISNRHPRKGLHAFDVKESNNAALGKGGVFCINDTNLHYGDYFAIYCITDTIFAALTEANPNANGVAYTSGGTHVIAPGDYLLGATSGAKAIVESVTISSGTFAGGDAAGHLVLALQSSTNIDAAENLDFYSGSGVLIDDNVCTTASAANGGETDPEALTGRTFYGGTTIFGNFSAIDLTSGSVLAYKA</sequence>
<name>A0A6M3XM47_9ZZZZ</name>
<dbReference type="EMBL" id="MT144686">
    <property type="protein sequence ID" value="QJH97415.1"/>
    <property type="molecule type" value="Genomic_DNA"/>
</dbReference>